<sequence length="234" mass="25636">MKSLIIQNESIVGPGLIKSAMEAAGWELDIRVMGKPGSVLPDNLDNYQSLVILGGSMSANEEGLYPHLKKVCLLFQEAFAKDLPTLGSCLGGQLMAKALGAPVTHNPVKEIGWFKLRLTADGLRSPLFEGMPEEFPVFHWHEDTFSLPSCTTLLASTQACANQACSLGSNSYALQFHLEITPEIIKKWISVWSDVLLEENGCGAVENVIQETGSIWSRYDKLANRILNNWLAGM</sequence>
<keyword evidence="3" id="KW-1185">Reference proteome</keyword>
<dbReference type="GO" id="GO:0016740">
    <property type="term" value="F:transferase activity"/>
    <property type="evidence" value="ECO:0007669"/>
    <property type="project" value="UniProtKB-KW"/>
</dbReference>
<protein>
    <submittedName>
        <fullName evidence="2">Glutamine amidotransferase</fullName>
    </submittedName>
</protein>
<reference evidence="2 3" key="1">
    <citation type="journal article" date="2018" name="Environ. Microbiol.">
        <title>Novel energy conservation strategies and behaviour of Pelotomaculum schinkii driving syntrophic propionate catabolism.</title>
        <authorList>
            <person name="Hidalgo-Ahumada C.A.P."/>
            <person name="Nobu M.K."/>
            <person name="Narihiro T."/>
            <person name="Tamaki H."/>
            <person name="Liu W.T."/>
            <person name="Kamagata Y."/>
            <person name="Stams A.J.M."/>
            <person name="Imachi H."/>
            <person name="Sousa D.Z."/>
        </authorList>
    </citation>
    <scope>NUCLEOTIDE SEQUENCE [LARGE SCALE GENOMIC DNA]</scope>
    <source>
        <strain evidence="2 3">HH</strain>
    </source>
</reference>
<evidence type="ECO:0000259" key="1">
    <source>
        <dbReference type="Pfam" id="PF00117"/>
    </source>
</evidence>
<dbReference type="Proteomes" id="UP000298324">
    <property type="component" value="Unassembled WGS sequence"/>
</dbReference>
<dbReference type="EMBL" id="QFGA01000001">
    <property type="protein sequence ID" value="TEB07860.1"/>
    <property type="molecule type" value="Genomic_DNA"/>
</dbReference>
<dbReference type="RefSeq" id="WP_190239643.1">
    <property type="nucleotide sequence ID" value="NZ_QFGA01000001.1"/>
</dbReference>
<evidence type="ECO:0000313" key="2">
    <source>
        <dbReference type="EMBL" id="TEB07860.1"/>
    </source>
</evidence>
<keyword evidence="2" id="KW-0808">Transferase</keyword>
<name>A0A4Y7RGI6_9FIRM</name>
<dbReference type="AlphaFoldDB" id="A0A4Y7RGI6"/>
<dbReference type="PROSITE" id="PS51273">
    <property type="entry name" value="GATASE_TYPE_1"/>
    <property type="match status" value="1"/>
</dbReference>
<dbReference type="CDD" id="cd01741">
    <property type="entry name" value="GATase1_1"/>
    <property type="match status" value="1"/>
</dbReference>
<proteinExistence type="predicted"/>
<gene>
    <name evidence="2" type="ORF">Psch_01415</name>
</gene>
<dbReference type="InterPro" id="IPR017926">
    <property type="entry name" value="GATASE"/>
</dbReference>
<keyword evidence="2" id="KW-0315">Glutamine amidotransferase</keyword>
<dbReference type="InterPro" id="IPR029062">
    <property type="entry name" value="Class_I_gatase-like"/>
</dbReference>
<dbReference type="SUPFAM" id="SSF52317">
    <property type="entry name" value="Class I glutamine amidotransferase-like"/>
    <property type="match status" value="1"/>
</dbReference>
<dbReference type="PANTHER" id="PTHR42695">
    <property type="entry name" value="GLUTAMINE AMIDOTRANSFERASE YLR126C-RELATED"/>
    <property type="match status" value="1"/>
</dbReference>
<organism evidence="2 3">
    <name type="scientific">Pelotomaculum schinkii</name>
    <dbReference type="NCBI Taxonomy" id="78350"/>
    <lineage>
        <taxon>Bacteria</taxon>
        <taxon>Bacillati</taxon>
        <taxon>Bacillota</taxon>
        <taxon>Clostridia</taxon>
        <taxon>Eubacteriales</taxon>
        <taxon>Desulfotomaculaceae</taxon>
        <taxon>Pelotomaculum</taxon>
    </lineage>
</organism>
<dbReference type="FunFam" id="3.40.50.880:FF:000033">
    <property type="entry name" value="Glutamine amidotransferase class-I"/>
    <property type="match status" value="1"/>
</dbReference>
<feature type="domain" description="Glutamine amidotransferase" evidence="1">
    <location>
        <begin position="27"/>
        <end position="183"/>
    </location>
</feature>
<comment type="caution">
    <text evidence="2">The sequence shown here is derived from an EMBL/GenBank/DDBJ whole genome shotgun (WGS) entry which is preliminary data.</text>
</comment>
<accession>A0A4Y7RGI6</accession>
<dbReference type="Pfam" id="PF00117">
    <property type="entry name" value="GATase"/>
    <property type="match status" value="1"/>
</dbReference>
<dbReference type="InterPro" id="IPR044992">
    <property type="entry name" value="ChyE-like"/>
</dbReference>
<evidence type="ECO:0000313" key="3">
    <source>
        <dbReference type="Proteomes" id="UP000298324"/>
    </source>
</evidence>
<dbReference type="Gene3D" id="3.40.50.880">
    <property type="match status" value="1"/>
</dbReference>
<dbReference type="GO" id="GO:0005829">
    <property type="term" value="C:cytosol"/>
    <property type="evidence" value="ECO:0007669"/>
    <property type="project" value="TreeGrafter"/>
</dbReference>
<dbReference type="PANTHER" id="PTHR42695:SF5">
    <property type="entry name" value="GLUTAMINE AMIDOTRANSFERASE YLR126C-RELATED"/>
    <property type="match status" value="1"/>
</dbReference>